<evidence type="ECO:0000313" key="6">
    <source>
        <dbReference type="Proteomes" id="UP000252733"/>
    </source>
</evidence>
<name>A0A368UTF8_9BACT</name>
<dbReference type="PANTHER" id="PTHR43320">
    <property type="entry name" value="SUGAR KINASE"/>
    <property type="match status" value="1"/>
</dbReference>
<evidence type="ECO:0000256" key="2">
    <source>
        <dbReference type="ARBA" id="ARBA00022679"/>
    </source>
</evidence>
<dbReference type="Gene3D" id="3.40.1190.20">
    <property type="match status" value="1"/>
</dbReference>
<sequence>MSKVIGMGNALVDILTRLQDDTILSELKYPKGSMQLVNIEEVANVLLATRDFPRNQASGGSAANTIHGLANLGVETGFFGKVGRDEWGAFFRSDLEKRSIKPYLLESDNESGRAFALISPDSERTFATFLGAAVELAHHEIPDSLFDDYSILHIEGYLVQNRDLIRHALQLAKSKGLKVSLDLASFNVVEDNLDFLHEMVEKYVDILFANEEEAKAFTGLAEEEALHKISEFCDLTVLKLGKKGSVIKHHDEIVKIAPIQVESLDTTGAGDLYASGFLFGMIHGLSIQQCGRIGSLLAGKVIEVIGPKMDDATWNMIKEEVAALMN</sequence>
<dbReference type="RefSeq" id="WP_114437457.1">
    <property type="nucleotide sequence ID" value="NZ_QPIZ01000018.1"/>
</dbReference>
<dbReference type="CDD" id="cd01168">
    <property type="entry name" value="adenosine_kinase"/>
    <property type="match status" value="1"/>
</dbReference>
<dbReference type="PANTHER" id="PTHR43320:SF3">
    <property type="entry name" value="CARBOHYDRATE KINASE PFKB DOMAIN-CONTAINING PROTEIN"/>
    <property type="match status" value="1"/>
</dbReference>
<dbReference type="Pfam" id="PF00294">
    <property type="entry name" value="PfkB"/>
    <property type="match status" value="1"/>
</dbReference>
<dbReference type="GO" id="GO:0016301">
    <property type="term" value="F:kinase activity"/>
    <property type="evidence" value="ECO:0007669"/>
    <property type="project" value="UniProtKB-KW"/>
</dbReference>
<dbReference type="InterPro" id="IPR002173">
    <property type="entry name" value="Carboh/pur_kinase_PfkB_CS"/>
</dbReference>
<dbReference type="SUPFAM" id="SSF53613">
    <property type="entry name" value="Ribokinase-like"/>
    <property type="match status" value="1"/>
</dbReference>
<dbReference type="Proteomes" id="UP000252733">
    <property type="component" value="Unassembled WGS sequence"/>
</dbReference>
<proteinExistence type="inferred from homology"/>
<organism evidence="5 6">
    <name type="scientific">Marinilabilia salmonicolor</name>
    <dbReference type="NCBI Taxonomy" id="989"/>
    <lineage>
        <taxon>Bacteria</taxon>
        <taxon>Pseudomonadati</taxon>
        <taxon>Bacteroidota</taxon>
        <taxon>Bacteroidia</taxon>
        <taxon>Marinilabiliales</taxon>
        <taxon>Marinilabiliaceae</taxon>
        <taxon>Marinilabilia</taxon>
    </lineage>
</organism>
<evidence type="ECO:0000256" key="1">
    <source>
        <dbReference type="ARBA" id="ARBA00010688"/>
    </source>
</evidence>
<evidence type="ECO:0000259" key="4">
    <source>
        <dbReference type="Pfam" id="PF00294"/>
    </source>
</evidence>
<dbReference type="InterPro" id="IPR011611">
    <property type="entry name" value="PfkB_dom"/>
</dbReference>
<reference evidence="5 6" key="1">
    <citation type="submission" date="2018-07" db="EMBL/GenBank/DDBJ databases">
        <title>Freshwater and sediment microbial communities from various areas in North America, analyzing microbe dynamics in response to fracking.</title>
        <authorList>
            <person name="Lamendella R."/>
        </authorList>
    </citation>
    <scope>NUCLEOTIDE SEQUENCE [LARGE SCALE GENOMIC DNA]</scope>
    <source>
        <strain evidence="5 6">160A</strain>
    </source>
</reference>
<dbReference type="EMBL" id="QPIZ01000018">
    <property type="protein sequence ID" value="RCW31320.1"/>
    <property type="molecule type" value="Genomic_DNA"/>
</dbReference>
<keyword evidence="3 5" id="KW-0418">Kinase</keyword>
<comment type="caution">
    <text evidence="5">The sequence shown here is derived from an EMBL/GenBank/DDBJ whole genome shotgun (WGS) entry which is preliminary data.</text>
</comment>
<gene>
    <name evidence="5" type="ORF">DFO77_11837</name>
</gene>
<keyword evidence="2" id="KW-0808">Transferase</keyword>
<dbReference type="PROSITE" id="PS00584">
    <property type="entry name" value="PFKB_KINASES_2"/>
    <property type="match status" value="1"/>
</dbReference>
<dbReference type="AlphaFoldDB" id="A0A368UTF8"/>
<comment type="similarity">
    <text evidence="1">Belongs to the carbohydrate kinase PfkB family.</text>
</comment>
<evidence type="ECO:0000313" key="5">
    <source>
        <dbReference type="EMBL" id="RCW31320.1"/>
    </source>
</evidence>
<dbReference type="InterPro" id="IPR029056">
    <property type="entry name" value="Ribokinase-like"/>
</dbReference>
<evidence type="ECO:0000256" key="3">
    <source>
        <dbReference type="ARBA" id="ARBA00022777"/>
    </source>
</evidence>
<feature type="domain" description="Carbohydrate kinase PfkB" evidence="4">
    <location>
        <begin position="56"/>
        <end position="307"/>
    </location>
</feature>
<dbReference type="InterPro" id="IPR052700">
    <property type="entry name" value="Carb_kinase_PfkB-like"/>
</dbReference>
<keyword evidence="6" id="KW-1185">Reference proteome</keyword>
<accession>A0A368UTF8</accession>
<protein>
    <submittedName>
        <fullName evidence="5">Sugar/nucleoside kinase (Ribokinase family)</fullName>
    </submittedName>
</protein>